<evidence type="ECO:0000259" key="2">
    <source>
        <dbReference type="Pfam" id="PF12849"/>
    </source>
</evidence>
<dbReference type="SUPFAM" id="SSF53850">
    <property type="entry name" value="Periplasmic binding protein-like II"/>
    <property type="match status" value="1"/>
</dbReference>
<proteinExistence type="predicted"/>
<name>A0A972JIH8_9FLAO</name>
<accession>A0A972JIH8</accession>
<dbReference type="Pfam" id="PF12849">
    <property type="entry name" value="PBP_like_2"/>
    <property type="match status" value="1"/>
</dbReference>
<evidence type="ECO:0000313" key="3">
    <source>
        <dbReference type="EMBL" id="NMH27267.1"/>
    </source>
</evidence>
<dbReference type="EMBL" id="JAAMPU010000099">
    <property type="protein sequence ID" value="NMH27267.1"/>
    <property type="molecule type" value="Genomic_DNA"/>
</dbReference>
<dbReference type="AlphaFoldDB" id="A0A972JIH8"/>
<feature type="domain" description="PBP" evidence="2">
    <location>
        <begin position="32"/>
        <end position="272"/>
    </location>
</feature>
<dbReference type="InterPro" id="IPR024370">
    <property type="entry name" value="PBP_domain"/>
</dbReference>
<comment type="caution">
    <text evidence="3">The sequence shown here is derived from an EMBL/GenBank/DDBJ whole genome shotgun (WGS) entry which is preliminary data.</text>
</comment>
<dbReference type="Proteomes" id="UP000712080">
    <property type="component" value="Unassembled WGS sequence"/>
</dbReference>
<protein>
    <submittedName>
        <fullName evidence="3">Phosphate ABC transporter substrate-binding protein</fullName>
    </submittedName>
</protein>
<dbReference type="Gene3D" id="3.40.190.10">
    <property type="entry name" value="Periplasmic binding protein-like II"/>
    <property type="match status" value="2"/>
</dbReference>
<dbReference type="PANTHER" id="PTHR30570">
    <property type="entry name" value="PERIPLASMIC PHOSPHATE BINDING COMPONENT OF PHOSPHATE ABC TRANSPORTER"/>
    <property type="match status" value="1"/>
</dbReference>
<evidence type="ECO:0000256" key="1">
    <source>
        <dbReference type="ARBA" id="ARBA00022729"/>
    </source>
</evidence>
<reference evidence="3" key="1">
    <citation type="submission" date="2020-02" db="EMBL/GenBank/DDBJ databases">
        <title>Flavobacterium sp. genome.</title>
        <authorList>
            <person name="Jung H.S."/>
            <person name="Baek J.H."/>
            <person name="Jeon C.O."/>
        </authorList>
    </citation>
    <scope>NUCLEOTIDE SEQUENCE</scope>
    <source>
        <strain evidence="3">SE-s28</strain>
    </source>
</reference>
<dbReference type="InterPro" id="IPR050811">
    <property type="entry name" value="Phosphate_ABC_transporter"/>
</dbReference>
<sequence>MKLLVRILIVFLVVNFLFMCNRTGKSETETILKGSATVVVDETLLPILEDEKMVFESTYDAKINLKPRSEAEAIQALLKDSAQIVVLARNLNSEELKFFSSAQRYPKVTPFAKDAIALIGNLNRKDSTIALSEVLDFMKGKSSSSFKGLVFDNPNSGTVQYMNNLAGIKNAPEKGIYSFKTNAEVLKYVAENPDMIGIIGINWIVQPSPEVQSYLKNIQVLDVQGVGKQGFYAPSQNNLAEGTYPLARQLYFVNVQGYDGLGMGFASFIAGERGQRIILQSGLLPEHMPSRKIVTRKTL</sequence>
<keyword evidence="4" id="KW-1185">Reference proteome</keyword>
<dbReference type="PANTHER" id="PTHR30570:SF1">
    <property type="entry name" value="PHOSPHATE-BINDING PROTEIN PSTS"/>
    <property type="match status" value="1"/>
</dbReference>
<evidence type="ECO:0000313" key="4">
    <source>
        <dbReference type="Proteomes" id="UP000712080"/>
    </source>
</evidence>
<organism evidence="3 4">
    <name type="scientific">Flavobacterium silvaticum</name>
    <dbReference type="NCBI Taxonomy" id="1852020"/>
    <lineage>
        <taxon>Bacteria</taxon>
        <taxon>Pseudomonadati</taxon>
        <taxon>Bacteroidota</taxon>
        <taxon>Flavobacteriia</taxon>
        <taxon>Flavobacteriales</taxon>
        <taxon>Flavobacteriaceae</taxon>
        <taxon>Flavobacterium</taxon>
    </lineage>
</organism>
<gene>
    <name evidence="3" type="ORF">G6047_04415</name>
</gene>
<keyword evidence="1" id="KW-0732">Signal</keyword>